<dbReference type="SMART" id="SM01016">
    <property type="entry name" value="Arg_tRNA_synt_N"/>
    <property type="match status" value="1"/>
</dbReference>
<accession>A0A6J6S7Q9</accession>
<keyword evidence="7" id="KW-0030">Aminoacyl-tRNA synthetase</keyword>
<proteinExistence type="inferred from homology"/>
<evidence type="ECO:0000259" key="10">
    <source>
        <dbReference type="SMART" id="SM01016"/>
    </source>
</evidence>
<dbReference type="Pfam" id="PF00750">
    <property type="entry name" value="tRNA-synt_1d"/>
    <property type="match status" value="2"/>
</dbReference>
<dbReference type="CDD" id="cd00671">
    <property type="entry name" value="ArgRS_core"/>
    <property type="match status" value="1"/>
</dbReference>
<dbReference type="PANTHER" id="PTHR11956:SF5">
    <property type="entry name" value="ARGININE--TRNA LIGASE, CYTOPLASMIC"/>
    <property type="match status" value="1"/>
</dbReference>
<feature type="domain" description="Arginyl tRNA synthetase N-terminal" evidence="10">
    <location>
        <begin position="4"/>
        <end position="89"/>
    </location>
</feature>
<dbReference type="Pfam" id="PF05746">
    <property type="entry name" value="DALR_1"/>
    <property type="match status" value="1"/>
</dbReference>
<dbReference type="GO" id="GO:0006420">
    <property type="term" value="P:arginyl-tRNA aminoacylation"/>
    <property type="evidence" value="ECO:0007669"/>
    <property type="project" value="InterPro"/>
</dbReference>
<keyword evidence="6" id="KW-0648">Protein biosynthesis</keyword>
<evidence type="ECO:0000256" key="6">
    <source>
        <dbReference type="ARBA" id="ARBA00022917"/>
    </source>
</evidence>
<dbReference type="InterPro" id="IPR009080">
    <property type="entry name" value="tRNAsynth_Ia_anticodon-bd"/>
</dbReference>
<dbReference type="InterPro" id="IPR035684">
    <property type="entry name" value="ArgRS_core"/>
</dbReference>
<dbReference type="InterPro" id="IPR005148">
    <property type="entry name" value="Arg-tRNA-synth_N"/>
</dbReference>
<evidence type="ECO:0000256" key="4">
    <source>
        <dbReference type="ARBA" id="ARBA00022741"/>
    </source>
</evidence>
<feature type="domain" description="DALR anticodon binding" evidence="9">
    <location>
        <begin position="413"/>
        <end position="535"/>
    </location>
</feature>
<dbReference type="EMBL" id="CAEZYR010000010">
    <property type="protein sequence ID" value="CAB4730489.1"/>
    <property type="molecule type" value="Genomic_DNA"/>
</dbReference>
<keyword evidence="3" id="KW-0436">Ligase</keyword>
<dbReference type="EC" id="6.1.1.19" evidence="2"/>
<dbReference type="Gene3D" id="3.40.50.620">
    <property type="entry name" value="HUPs"/>
    <property type="match status" value="1"/>
</dbReference>
<dbReference type="EMBL" id="CAFABA010000024">
    <property type="protein sequence ID" value="CAB4823179.1"/>
    <property type="molecule type" value="Genomic_DNA"/>
</dbReference>
<dbReference type="GO" id="GO:0005524">
    <property type="term" value="F:ATP binding"/>
    <property type="evidence" value="ECO:0007669"/>
    <property type="project" value="UniProtKB-KW"/>
</dbReference>
<evidence type="ECO:0000256" key="1">
    <source>
        <dbReference type="ARBA" id="ARBA00005594"/>
    </source>
</evidence>
<dbReference type="SUPFAM" id="SSF52374">
    <property type="entry name" value="Nucleotidylyl transferase"/>
    <property type="match status" value="1"/>
</dbReference>
<evidence type="ECO:0000256" key="7">
    <source>
        <dbReference type="ARBA" id="ARBA00023146"/>
    </source>
</evidence>
<dbReference type="PROSITE" id="PS00178">
    <property type="entry name" value="AA_TRNA_LIGASE_I"/>
    <property type="match status" value="1"/>
</dbReference>
<keyword evidence="5" id="KW-0067">ATP-binding</keyword>
<evidence type="ECO:0000313" key="12">
    <source>
        <dbReference type="EMBL" id="CAB4823179.1"/>
    </source>
</evidence>
<sequence length="542" mass="59844">MIRDQLATALRDALVALAVEPLPEAISLERPARREHGDWSSNVALAVAKRAGRNPRELAQQVADHLTAHPPAHVTAIEIAGPGFVNFRLADTWLHDVLADVVASGVQHYAAPDLGHGLRTNVEFVSANPTGPLHAGHGRGAVFGDSVARLLERTNHQVTREFYLNDRGVQMVRFGESLVARRAGEPVPEGGYNGQYIIDWSALMPSDVDPLEWGYARALADQREVLARVAIHFDVWSSERALVASGAVEHALQALRDRDMVYDLDGAVWLRSTQFGDDKDRVLIKGDGQFTYLLPDVAYHQGKYARDFELLLDVWGADHHGYIPRMRAALQALGHDPATFDVAVTQLVKLMRDGDEVKLSKRTGDIIELRDVIDEVGADSTRFTYLLQSVDTPQTFDLELAKRQSMDNPVFYVQMAHAKLCGIVRVAGERGVIHGDLASTELTRLEHERELDVLRVLFNLPDIVATACVDRAPHRVTSWLREMASAVHGFHHDCYVMGDNVAPELTQARLWLVEAARIGLAIGLDLVGVSAPESMEQREAVG</sequence>
<evidence type="ECO:0000256" key="5">
    <source>
        <dbReference type="ARBA" id="ARBA00022840"/>
    </source>
</evidence>
<evidence type="ECO:0000256" key="2">
    <source>
        <dbReference type="ARBA" id="ARBA00012837"/>
    </source>
</evidence>
<dbReference type="InterPro" id="IPR008909">
    <property type="entry name" value="DALR_anticod-bd"/>
</dbReference>
<dbReference type="PANTHER" id="PTHR11956">
    <property type="entry name" value="ARGINYL-TRNA SYNTHETASE"/>
    <property type="match status" value="1"/>
</dbReference>
<comment type="similarity">
    <text evidence="1">Belongs to the class-I aminoacyl-tRNA synthetase family.</text>
</comment>
<keyword evidence="4" id="KW-0547">Nucleotide-binding</keyword>
<dbReference type="InterPro" id="IPR014729">
    <property type="entry name" value="Rossmann-like_a/b/a_fold"/>
</dbReference>
<dbReference type="SUPFAM" id="SSF55190">
    <property type="entry name" value="Arginyl-tRNA synthetase (ArgRS), N-terminal 'additional' domain"/>
    <property type="match status" value="1"/>
</dbReference>
<gene>
    <name evidence="11" type="ORF">UFOPK2754_00443</name>
    <name evidence="12" type="ORF">UFOPK3139_00834</name>
    <name evidence="13" type="ORF">UFOPK3543_01915</name>
</gene>
<dbReference type="AlphaFoldDB" id="A0A6J6S7Q9"/>
<evidence type="ECO:0000256" key="8">
    <source>
        <dbReference type="ARBA" id="ARBA00049339"/>
    </source>
</evidence>
<dbReference type="Gene3D" id="3.30.1360.70">
    <property type="entry name" value="Arginyl tRNA synthetase N-terminal domain"/>
    <property type="match status" value="1"/>
</dbReference>
<dbReference type="SMART" id="SM00836">
    <property type="entry name" value="DALR_1"/>
    <property type="match status" value="1"/>
</dbReference>
<evidence type="ECO:0000313" key="13">
    <source>
        <dbReference type="EMBL" id="CAB4917789.1"/>
    </source>
</evidence>
<dbReference type="EMBL" id="CAFBMH010000077">
    <property type="protein sequence ID" value="CAB4917789.1"/>
    <property type="molecule type" value="Genomic_DNA"/>
</dbReference>
<dbReference type="PRINTS" id="PR01038">
    <property type="entry name" value="TRNASYNTHARG"/>
</dbReference>
<dbReference type="InterPro" id="IPR001412">
    <property type="entry name" value="aa-tRNA-synth_I_CS"/>
</dbReference>
<evidence type="ECO:0000259" key="9">
    <source>
        <dbReference type="SMART" id="SM00836"/>
    </source>
</evidence>
<reference evidence="11" key="1">
    <citation type="submission" date="2020-05" db="EMBL/GenBank/DDBJ databases">
        <authorList>
            <person name="Chiriac C."/>
            <person name="Salcher M."/>
            <person name="Ghai R."/>
            <person name="Kavagutti S V."/>
        </authorList>
    </citation>
    <scope>NUCLEOTIDE SEQUENCE</scope>
</reference>
<dbReference type="InterPro" id="IPR036695">
    <property type="entry name" value="Arg-tRNA-synth_N_sf"/>
</dbReference>
<name>A0A6J6S7Q9_9ZZZZ</name>
<organism evidence="11">
    <name type="scientific">freshwater metagenome</name>
    <dbReference type="NCBI Taxonomy" id="449393"/>
    <lineage>
        <taxon>unclassified sequences</taxon>
        <taxon>metagenomes</taxon>
        <taxon>ecological metagenomes</taxon>
    </lineage>
</organism>
<evidence type="ECO:0000256" key="3">
    <source>
        <dbReference type="ARBA" id="ARBA00022598"/>
    </source>
</evidence>
<comment type="catalytic activity">
    <reaction evidence="8">
        <text>tRNA(Arg) + L-arginine + ATP = L-arginyl-tRNA(Arg) + AMP + diphosphate</text>
        <dbReference type="Rhea" id="RHEA:20301"/>
        <dbReference type="Rhea" id="RHEA-COMP:9658"/>
        <dbReference type="Rhea" id="RHEA-COMP:9673"/>
        <dbReference type="ChEBI" id="CHEBI:30616"/>
        <dbReference type="ChEBI" id="CHEBI:32682"/>
        <dbReference type="ChEBI" id="CHEBI:33019"/>
        <dbReference type="ChEBI" id="CHEBI:78442"/>
        <dbReference type="ChEBI" id="CHEBI:78513"/>
        <dbReference type="ChEBI" id="CHEBI:456215"/>
        <dbReference type="EC" id="6.1.1.19"/>
    </reaction>
</comment>
<dbReference type="GO" id="GO:0005737">
    <property type="term" value="C:cytoplasm"/>
    <property type="evidence" value="ECO:0007669"/>
    <property type="project" value="InterPro"/>
</dbReference>
<dbReference type="Gene3D" id="1.10.730.10">
    <property type="entry name" value="Isoleucyl-tRNA Synthetase, Domain 1"/>
    <property type="match status" value="1"/>
</dbReference>
<dbReference type="GO" id="GO:0004814">
    <property type="term" value="F:arginine-tRNA ligase activity"/>
    <property type="evidence" value="ECO:0007669"/>
    <property type="project" value="UniProtKB-EC"/>
</dbReference>
<protein>
    <recommendedName>
        <fullName evidence="2">arginine--tRNA ligase</fullName>
        <ecNumber evidence="2">6.1.1.19</ecNumber>
    </recommendedName>
</protein>
<evidence type="ECO:0000313" key="11">
    <source>
        <dbReference type="EMBL" id="CAB4730489.1"/>
    </source>
</evidence>
<dbReference type="InterPro" id="IPR001278">
    <property type="entry name" value="Arg-tRNA-ligase"/>
</dbReference>
<dbReference type="SUPFAM" id="SSF47323">
    <property type="entry name" value="Anticodon-binding domain of a subclass of class I aminoacyl-tRNA synthetases"/>
    <property type="match status" value="1"/>
</dbReference>
<dbReference type="HAMAP" id="MF_00123">
    <property type="entry name" value="Arg_tRNA_synth"/>
    <property type="match status" value="1"/>
</dbReference>
<dbReference type="Pfam" id="PF03485">
    <property type="entry name" value="Arg_tRNA_synt_N"/>
    <property type="match status" value="1"/>
</dbReference>